<accession>A0AAW6CSX4</accession>
<name>A0AAW6CSX4_9FIRM</name>
<gene>
    <name evidence="1" type="primary">cas8c</name>
    <name evidence="1" type="ORF">PND82_08985</name>
</gene>
<comment type="caution">
    <text evidence="1">The sequence shown here is derived from an EMBL/GenBank/DDBJ whole genome shotgun (WGS) entry which is preliminary data.</text>
</comment>
<evidence type="ECO:0000313" key="2">
    <source>
        <dbReference type="Proteomes" id="UP001212981"/>
    </source>
</evidence>
<dbReference type="EMBL" id="JAQLXO010000017">
    <property type="protein sequence ID" value="MDB7982948.1"/>
    <property type="molecule type" value="Genomic_DNA"/>
</dbReference>
<dbReference type="NCBIfam" id="TIGR01863">
    <property type="entry name" value="cas_Csd1"/>
    <property type="match status" value="1"/>
</dbReference>
<dbReference type="Proteomes" id="UP001212981">
    <property type="component" value="Unassembled WGS sequence"/>
</dbReference>
<dbReference type="CDD" id="cd09757">
    <property type="entry name" value="Cas8c_I-C"/>
    <property type="match status" value="1"/>
</dbReference>
<proteinExistence type="predicted"/>
<sequence length="583" mass="66497">MILQSLTQYYEELVKRNEVTSEGWCKAKVSFALNINEDGSLFDIIPKSSEKIKGKKTVKVPAEIDVPQMVTRSGIKPNSNFLCDNAKYFLGLDEKEDSQRARDCFEAAKQKHIEILQNVETPMAKAIVNFFTSWKPEFCKTNPYVQRYREELLAGGNLVFEMDKSDAVKDSAIQFAWNQYRNREDQGEIGICLVTGRREPIARTHMLIKGVPGAQSSGAALVSFNADSFSSYGKEQSYNAPVSTHAVYAYTTALNYLLSNSEYASRLGDMMVVCWAKSAEAEYPKVFSWSMAPTLDNQKTVSGVFKNLSKHRMINLDGIELDPNQEFYVLGLSPNAARLVVRLFYMDSFGNVLKNIANHYKRMEIIHPSYEQSYYLGVWRMLQETINQKSKDKNPPSNLPGAVMQAILSGGRYPEELYYNTLMRIRVEQGNITSGRAAIIKACLIRNYKLEKGDDFVELNENCTKVPYILGRTFALLEWIQEMANPGINTTIRDRYFNSASATPAVVFPTLLKLDMSHMNKLKKDPESMKRNFARRREDELTDLLGKIKEFPNRLDLEQQGQFILGYYHQKQARYNQGGQENE</sequence>
<dbReference type="RefSeq" id="WP_272003206.1">
    <property type="nucleotide sequence ID" value="NZ_JAQLXO010000017.1"/>
</dbReference>
<evidence type="ECO:0000313" key="1">
    <source>
        <dbReference type="EMBL" id="MDB7982948.1"/>
    </source>
</evidence>
<protein>
    <submittedName>
        <fullName evidence="1">Type I-C CRISPR-associated protein Cas8c/Csd1</fullName>
    </submittedName>
</protein>
<reference evidence="1" key="1">
    <citation type="submission" date="2023-01" db="EMBL/GenBank/DDBJ databases">
        <title>Human gut microbiome strain richness.</title>
        <authorList>
            <person name="Chen-Liaw A."/>
        </authorList>
    </citation>
    <scope>NUCLEOTIDE SEQUENCE</scope>
    <source>
        <strain evidence="1">D8_m1001271B151109d0_201107</strain>
    </source>
</reference>
<dbReference type="InterPro" id="IPR010144">
    <property type="entry name" value="CRISPR-assoc_prot_Csd1-typ"/>
</dbReference>
<organism evidence="1 2">
    <name type="scientific">Faecalicoccus pleomorphus</name>
    <dbReference type="NCBI Taxonomy" id="1323"/>
    <lineage>
        <taxon>Bacteria</taxon>
        <taxon>Bacillati</taxon>
        <taxon>Bacillota</taxon>
        <taxon>Erysipelotrichia</taxon>
        <taxon>Erysipelotrichales</taxon>
        <taxon>Erysipelotrichaceae</taxon>
        <taxon>Faecalicoccus</taxon>
    </lineage>
</organism>
<dbReference type="Pfam" id="PF09709">
    <property type="entry name" value="Cas_Csd1"/>
    <property type="match status" value="1"/>
</dbReference>
<dbReference type="AlphaFoldDB" id="A0AAW6CSX4"/>